<proteinExistence type="inferred from homology"/>
<feature type="repeat" description="PPR" evidence="5">
    <location>
        <begin position="670"/>
        <end position="704"/>
    </location>
</feature>
<dbReference type="Gene3D" id="1.25.40.10">
    <property type="entry name" value="Tetratricopeptide repeat domain"/>
    <property type="match status" value="2"/>
</dbReference>
<evidence type="ECO:0000256" key="1">
    <source>
        <dbReference type="ARBA" id="ARBA00006192"/>
    </source>
</evidence>
<feature type="compositionally biased region" description="Polar residues" evidence="6">
    <location>
        <begin position="24"/>
        <end position="45"/>
    </location>
</feature>
<gene>
    <name evidence="7" type="ORF">NUU61_007633</name>
</gene>
<accession>A0A9W9JYR3</accession>
<dbReference type="InterPro" id="IPR002885">
    <property type="entry name" value="PPR_rpt"/>
</dbReference>
<evidence type="ECO:0000256" key="4">
    <source>
        <dbReference type="ARBA" id="ARBA00044511"/>
    </source>
</evidence>
<dbReference type="Proteomes" id="UP001141434">
    <property type="component" value="Unassembled WGS sequence"/>
</dbReference>
<evidence type="ECO:0000313" key="8">
    <source>
        <dbReference type="Proteomes" id="UP001141434"/>
    </source>
</evidence>
<keyword evidence="8" id="KW-1185">Reference proteome</keyword>
<dbReference type="GeneID" id="81397327"/>
<reference evidence="7" key="1">
    <citation type="submission" date="2022-11" db="EMBL/GenBank/DDBJ databases">
        <authorList>
            <person name="Petersen C."/>
        </authorList>
    </citation>
    <scope>NUCLEOTIDE SEQUENCE</scope>
    <source>
        <strain evidence="7">IBT 34128</strain>
    </source>
</reference>
<dbReference type="PANTHER" id="PTHR47447">
    <property type="entry name" value="OS03G0856100 PROTEIN"/>
    <property type="match status" value="1"/>
</dbReference>
<dbReference type="InterPro" id="IPR011990">
    <property type="entry name" value="TPR-like_helical_dom_sf"/>
</dbReference>
<feature type="region of interest" description="Disordered" evidence="6">
    <location>
        <begin position="14"/>
        <end position="95"/>
    </location>
</feature>
<dbReference type="OrthoDB" id="185373at2759"/>
<comment type="similarity">
    <text evidence="1">Belongs to the CCM1 family.</text>
</comment>
<evidence type="ECO:0000256" key="6">
    <source>
        <dbReference type="SAM" id="MobiDB-lite"/>
    </source>
</evidence>
<evidence type="ECO:0000313" key="7">
    <source>
        <dbReference type="EMBL" id="KAJ5086326.1"/>
    </source>
</evidence>
<protein>
    <recommendedName>
        <fullName evidence="9">Pentacotripeptide-repeat region of PRORP domain-containing protein</fullName>
    </recommendedName>
</protein>
<evidence type="ECO:0000256" key="5">
    <source>
        <dbReference type="PROSITE-ProRule" id="PRU00708"/>
    </source>
</evidence>
<evidence type="ECO:0000256" key="3">
    <source>
        <dbReference type="ARBA" id="ARBA00044493"/>
    </source>
</evidence>
<organism evidence="7 8">
    <name type="scientific">Penicillium alfredii</name>
    <dbReference type="NCBI Taxonomy" id="1506179"/>
    <lineage>
        <taxon>Eukaryota</taxon>
        <taxon>Fungi</taxon>
        <taxon>Dikarya</taxon>
        <taxon>Ascomycota</taxon>
        <taxon>Pezizomycotina</taxon>
        <taxon>Eurotiomycetes</taxon>
        <taxon>Eurotiomycetidae</taxon>
        <taxon>Eurotiales</taxon>
        <taxon>Aspergillaceae</taxon>
        <taxon>Penicillium</taxon>
    </lineage>
</organism>
<feature type="compositionally biased region" description="Polar residues" evidence="6">
    <location>
        <begin position="52"/>
        <end position="79"/>
    </location>
</feature>
<sequence>MRCRRNAEIQIVIREPGMVDHGPTSPSRQGFNRSSFESPVATQQTSRRRPQNADTRQQSNRSQASQGNGEKSISYTPLRSRSGRPRKPNTPLLSKTKVRKIILSQGLAPNLAHYASRRINGEIRSQNRYFNRRSVYLATVIRLNSIYSRELGLRQWKAAYASIYKAKAYQREVQNKAALPALKDKGLALLEEIRADCQGRFRESWEKMARPMRASIWQRLAIWLLQNEPELTLEFLLVTTSGQEKPDFSMVAECLLYLDRFHYEDRLQNWQSGTHTYQSAIESCLHPKDWPILSLPQKGVRLYIRRSSHEGISLALRIAMERSTELSAETALCFMYRFTELRDVERALKALEYIPRLKEPGFTMQSEGVLRHCCKLLTLDTVQDTAGGRNFRILPRLLTMGVRPDRDMMNVVLSNSFKTGDPQLGADMLQFMKRHGHVLDSYTYLTLLTDAVSRGDRGRVDSLVQEVDSQAELRENPYIASKIFHAHYVFTAKHMDTDADARGVFYSMLDMYNRFHDLTPLKELLIVPSNYTPPVSKNNTPPSPVALYIMIATYFRCQKNFSNVQRIYIKFRELVLQGHPSIAPLAETDHTYNEFLIAFRSNPRGMRSSVRLVEDMLSSSANIPSGSSVVHAKPTVRTWTILLSAFTFHKHPLAAEKIKQMMAKYNMEYNDVTWNIIVNGYANAQNIPETASAIKAMEQHGFAIDPYTMKSLRYLRDPERLWVAIDEMDQKHPETARQQATSLPQSAPESVVRNDQKNRDQLVDLGLQRMEKNIKPKL</sequence>
<name>A0A9W9JYR3_9EURO</name>
<dbReference type="AlphaFoldDB" id="A0A9W9JYR3"/>
<comment type="subunit">
    <text evidence="4">Binds to mitochondrial small subunit 15S rRNA.</text>
</comment>
<dbReference type="PROSITE" id="PS51375">
    <property type="entry name" value="PPR"/>
    <property type="match status" value="1"/>
</dbReference>
<comment type="function">
    <text evidence="3">Regulates mitochondrial small subunit maturation by controlling 15S rRNA 5'-end processing. Localizes to the 5' precursor of the 15S rRNA in a position that is subsequently occupied by mS47 in the mature yeast mtSSU. Uses structure and sequence-specific RNA recognition, binding to a single-stranded region of the precursor and specifically recognizing bases -6 to -1. The exchange of Ccm1 for mS47 is coupled to the irreversible removal of precursor rRNA that is accompanied by conformational changes of the mitoribosomal proteins uS5m and mS26. These conformational changes signal completion of 5'-end rRNA processing through protection of the mature 5'-end of the 15S rRNA and stabilization of mS47. The removal of the 5' precursor together with the dissociation of Ccm1 may be catalyzed by the 5'-3' exoribonuclease Pet127. Involved in the specific removal of group I introns in mitochondrial encoded transcripts.</text>
</comment>
<evidence type="ECO:0000256" key="2">
    <source>
        <dbReference type="ARBA" id="ARBA00022737"/>
    </source>
</evidence>
<dbReference type="EMBL" id="JAPMSZ010000010">
    <property type="protein sequence ID" value="KAJ5086326.1"/>
    <property type="molecule type" value="Genomic_DNA"/>
</dbReference>
<dbReference type="Pfam" id="PF01535">
    <property type="entry name" value="PPR"/>
    <property type="match status" value="1"/>
</dbReference>
<evidence type="ECO:0008006" key="9">
    <source>
        <dbReference type="Google" id="ProtNLM"/>
    </source>
</evidence>
<keyword evidence="2" id="KW-0677">Repeat</keyword>
<dbReference type="RefSeq" id="XP_056508451.1">
    <property type="nucleotide sequence ID" value="XM_056658158.1"/>
</dbReference>
<feature type="compositionally biased region" description="Polar residues" evidence="6">
    <location>
        <begin position="736"/>
        <end position="748"/>
    </location>
</feature>
<reference evidence="7" key="2">
    <citation type="journal article" date="2023" name="IMA Fungus">
        <title>Comparative genomic study of the Penicillium genus elucidates a diverse pangenome and 15 lateral gene transfer events.</title>
        <authorList>
            <person name="Petersen C."/>
            <person name="Sorensen T."/>
            <person name="Nielsen M.R."/>
            <person name="Sondergaard T.E."/>
            <person name="Sorensen J.L."/>
            <person name="Fitzpatrick D.A."/>
            <person name="Frisvad J.C."/>
            <person name="Nielsen K.L."/>
        </authorList>
    </citation>
    <scope>NUCLEOTIDE SEQUENCE</scope>
    <source>
        <strain evidence="7">IBT 34128</strain>
    </source>
</reference>
<comment type="caution">
    <text evidence="7">The sequence shown here is derived from an EMBL/GenBank/DDBJ whole genome shotgun (WGS) entry which is preliminary data.</text>
</comment>
<feature type="region of interest" description="Disordered" evidence="6">
    <location>
        <begin position="732"/>
        <end position="758"/>
    </location>
</feature>
<dbReference type="PANTHER" id="PTHR47447:SF25">
    <property type="entry name" value="SAP DOMAIN-CONTAINING PROTEIN"/>
    <property type="match status" value="1"/>
</dbReference>